<reference evidence="2" key="3">
    <citation type="submission" date="2012-09" db="EMBL/GenBank/DDBJ databases">
        <authorList>
            <consortium name="VectorBase"/>
        </authorList>
    </citation>
    <scope>NUCLEOTIDE SEQUENCE</scope>
    <source>
        <strain evidence="2">Liverpool</strain>
    </source>
</reference>
<sequence>MATWKRPDHIPFPQIWHTFQAGDPTSDNRLINYRVQDLPPERVDDAIQHMCTHFLRDEPICRSLGLINDPVGVREIATIWRQVANQQCVVVCFREGSDEIVGLNMLTVVTRDDGTDCSKFESPAVRDFVSATLYMTEQGKLFDTHQVDCFLSAWGLSVHPIYRGLGIATEILRARISFCRAFGLTLSATVFSHPGSQVPAAKVGFQDEVVKRFIDLVKMGYNLPVPVEFNKLMTLKVK</sequence>
<dbReference type="PANTHER" id="PTHR20905:SF32">
    <property type="entry name" value="ARYLALKYLAMINE N-ACETYLTRANSFERASE-LIKE 7, ISOFORM A"/>
    <property type="match status" value="1"/>
</dbReference>
<proteinExistence type="predicted"/>
<dbReference type="InterPro" id="IPR000182">
    <property type="entry name" value="GNAT_dom"/>
</dbReference>
<dbReference type="PANTHER" id="PTHR20905">
    <property type="entry name" value="N-ACETYLTRANSFERASE-RELATED"/>
    <property type="match status" value="1"/>
</dbReference>
<dbReference type="Pfam" id="PF00583">
    <property type="entry name" value="Acetyltransf_1"/>
    <property type="match status" value="1"/>
</dbReference>
<dbReference type="KEGG" id="aag:5578808"/>
<reference evidence="2" key="2">
    <citation type="journal article" date="2007" name="Science">
        <title>Genome sequence of Aedes aegypti, a major arbovirus vector.</title>
        <authorList>
            <person name="Nene V."/>
            <person name="Wortman J.R."/>
            <person name="Lawson D."/>
            <person name="Haas B."/>
            <person name="Kodira C."/>
            <person name="Tu Z.J."/>
            <person name="Loftus B."/>
            <person name="Xi Z."/>
            <person name="Megy K."/>
            <person name="Grabherr M."/>
            <person name="Ren Q."/>
            <person name="Zdobnov E.M."/>
            <person name="Lobo N.F."/>
            <person name="Campbell K.S."/>
            <person name="Brown S.E."/>
            <person name="Bonaldo M.F."/>
            <person name="Zhu J."/>
            <person name="Sinkins S.P."/>
            <person name="Hogenkamp D.G."/>
            <person name="Amedeo P."/>
            <person name="Arensburger P."/>
            <person name="Atkinson P.W."/>
            <person name="Bidwell S."/>
            <person name="Biedler J."/>
            <person name="Birney E."/>
            <person name="Bruggner R.V."/>
            <person name="Costas J."/>
            <person name="Coy M.R."/>
            <person name="Crabtree J."/>
            <person name="Crawford M."/>
            <person name="Debruyn B."/>
            <person name="Decaprio D."/>
            <person name="Eiglmeier K."/>
            <person name="Eisenstadt E."/>
            <person name="El-Dorry H."/>
            <person name="Gelbart W.M."/>
            <person name="Gomes S.L."/>
            <person name="Hammond M."/>
            <person name="Hannick L.I."/>
            <person name="Hogan J.R."/>
            <person name="Holmes M.H."/>
            <person name="Jaffe D."/>
            <person name="Johnston J.S."/>
            <person name="Kennedy R.C."/>
            <person name="Koo H."/>
            <person name="Kravitz S."/>
            <person name="Kriventseva E.V."/>
            <person name="Kulp D."/>
            <person name="Labutti K."/>
            <person name="Lee E."/>
            <person name="Li S."/>
            <person name="Lovin D.D."/>
            <person name="Mao C."/>
            <person name="Mauceli E."/>
            <person name="Menck C.F."/>
            <person name="Miller J.R."/>
            <person name="Montgomery P."/>
            <person name="Mori A."/>
            <person name="Nascimento A.L."/>
            <person name="Naveira H.F."/>
            <person name="Nusbaum C."/>
            <person name="O'leary S."/>
            <person name="Orvis J."/>
            <person name="Pertea M."/>
            <person name="Quesneville H."/>
            <person name="Reidenbach K.R."/>
            <person name="Rogers Y.H."/>
            <person name="Roth C.W."/>
            <person name="Schneider J.R."/>
            <person name="Schatz M."/>
            <person name="Shumway M."/>
            <person name="Stanke M."/>
            <person name="Stinson E.O."/>
            <person name="Tubio J.M."/>
            <person name="Vanzee J.P."/>
            <person name="Verjovski-Almeida S."/>
            <person name="Werner D."/>
            <person name="White O."/>
            <person name="Wyder S."/>
            <person name="Zeng Q."/>
            <person name="Zhao Q."/>
            <person name="Zhao Y."/>
            <person name="Hill C.A."/>
            <person name="Raikhel A.S."/>
            <person name="Soares M.B."/>
            <person name="Knudson D.L."/>
            <person name="Lee N.H."/>
            <person name="Galagan J."/>
            <person name="Salzberg S.L."/>
            <person name="Paulsen I.T."/>
            <person name="Dimopoulos G."/>
            <person name="Collins F.H."/>
            <person name="Birren B."/>
            <person name="Fraser-Liggett C.M."/>
            <person name="Severson D.W."/>
        </authorList>
    </citation>
    <scope>NUCLEOTIDE SEQUENCE [LARGE SCALE GENOMIC DNA]</scope>
    <source>
        <strain evidence="2">Liverpool</strain>
    </source>
</reference>
<dbReference type="SUPFAM" id="SSF55729">
    <property type="entry name" value="Acyl-CoA N-acyltransferases (Nat)"/>
    <property type="match status" value="1"/>
</dbReference>
<feature type="domain" description="N-acetyltransferase" evidence="1">
    <location>
        <begin position="88"/>
        <end position="224"/>
    </location>
</feature>
<dbReference type="InterPro" id="IPR016181">
    <property type="entry name" value="Acyl_CoA_acyltransferase"/>
</dbReference>
<evidence type="ECO:0000313" key="2">
    <source>
        <dbReference type="EMBL" id="EAT33879.1"/>
    </source>
</evidence>
<dbReference type="Proteomes" id="UP000682892">
    <property type="component" value="Unassembled WGS sequence"/>
</dbReference>
<name>A0A1S4G0C9_AEDAE</name>
<dbReference type="Gene3D" id="3.40.630.30">
    <property type="match status" value="1"/>
</dbReference>
<dbReference type="AlphaFoldDB" id="A0A1S4G0C9"/>
<dbReference type="GO" id="GO:0008080">
    <property type="term" value="F:N-acetyltransferase activity"/>
    <property type="evidence" value="ECO:0007669"/>
    <property type="project" value="TreeGrafter"/>
</dbReference>
<organism evidence="2 3">
    <name type="scientific">Aedes aegypti</name>
    <name type="common">Yellowfever mosquito</name>
    <name type="synonym">Culex aegypti</name>
    <dbReference type="NCBI Taxonomy" id="7159"/>
    <lineage>
        <taxon>Eukaryota</taxon>
        <taxon>Metazoa</taxon>
        <taxon>Ecdysozoa</taxon>
        <taxon>Arthropoda</taxon>
        <taxon>Hexapoda</taxon>
        <taxon>Insecta</taxon>
        <taxon>Pterygota</taxon>
        <taxon>Neoptera</taxon>
        <taxon>Endopterygota</taxon>
        <taxon>Diptera</taxon>
        <taxon>Nematocera</taxon>
        <taxon>Culicoidea</taxon>
        <taxon>Culicidae</taxon>
        <taxon>Culicinae</taxon>
        <taxon>Aedini</taxon>
        <taxon>Aedes</taxon>
        <taxon>Stegomyia</taxon>
    </lineage>
</organism>
<protein>
    <submittedName>
        <fullName evidence="2">AAEL013851-PA</fullName>
    </submittedName>
</protein>
<dbReference type="OMA" id="YIREDVW"/>
<dbReference type="CDD" id="cd04301">
    <property type="entry name" value="NAT_SF"/>
    <property type="match status" value="1"/>
</dbReference>
<dbReference type="HOGENOM" id="CLU_078419_0_0_1"/>
<evidence type="ECO:0000313" key="3">
    <source>
        <dbReference type="Proteomes" id="UP000682892"/>
    </source>
</evidence>
<dbReference type="EMBL" id="CH478126">
    <property type="protein sequence ID" value="EAT33879.1"/>
    <property type="molecule type" value="Genomic_DNA"/>
</dbReference>
<dbReference type="PROSITE" id="PS51186">
    <property type="entry name" value="GNAT"/>
    <property type="match status" value="1"/>
</dbReference>
<reference evidence="2" key="1">
    <citation type="submission" date="2005-10" db="EMBL/GenBank/DDBJ databases">
        <authorList>
            <person name="Loftus B.J."/>
            <person name="Nene V.M."/>
            <person name="Hannick L.I."/>
            <person name="Bidwell S."/>
            <person name="Haas B."/>
            <person name="Amedeo P."/>
            <person name="Orvis J."/>
            <person name="Wortman J.R."/>
            <person name="White O.R."/>
            <person name="Salzberg S."/>
            <person name="Shumway M."/>
            <person name="Koo H."/>
            <person name="Zhao Y."/>
            <person name="Holmes M."/>
            <person name="Miller J."/>
            <person name="Schatz M."/>
            <person name="Pop M."/>
            <person name="Pai G."/>
            <person name="Utterback T."/>
            <person name="Rogers Y.-H."/>
            <person name="Kravitz S."/>
            <person name="Fraser C.M."/>
        </authorList>
    </citation>
    <scope>NUCLEOTIDE SEQUENCE</scope>
    <source>
        <strain evidence="2">Liverpool</strain>
    </source>
</reference>
<accession>A0A1S4G0C9</accession>
<gene>
    <name evidence="2" type="ORF">AaeL_AAEL013851</name>
</gene>
<dbReference type="OrthoDB" id="8113373at2759"/>
<evidence type="ECO:0000259" key="1">
    <source>
        <dbReference type="PROSITE" id="PS51186"/>
    </source>
</evidence>